<dbReference type="InterPro" id="IPR036390">
    <property type="entry name" value="WH_DNA-bd_sf"/>
</dbReference>
<dbReference type="Gene3D" id="1.10.10.10">
    <property type="entry name" value="Winged helix-like DNA-binding domain superfamily/Winged helix DNA-binding domain"/>
    <property type="match status" value="1"/>
</dbReference>
<organism evidence="6 7">
    <name type="scientific">Streptomyces daqingensis</name>
    <dbReference type="NCBI Taxonomy" id="1472640"/>
    <lineage>
        <taxon>Bacteria</taxon>
        <taxon>Bacillati</taxon>
        <taxon>Actinomycetota</taxon>
        <taxon>Actinomycetes</taxon>
        <taxon>Kitasatosporales</taxon>
        <taxon>Streptomycetaceae</taxon>
        <taxon>Streptomyces</taxon>
    </lineage>
</organism>
<dbReference type="PANTHER" id="PTHR30419:SF31">
    <property type="entry name" value="BLR3139 PROTEIN"/>
    <property type="match status" value="1"/>
</dbReference>
<evidence type="ECO:0000259" key="5">
    <source>
        <dbReference type="PROSITE" id="PS50931"/>
    </source>
</evidence>
<dbReference type="InterPro" id="IPR050950">
    <property type="entry name" value="HTH-type_LysR_regulators"/>
</dbReference>
<dbReference type="PANTHER" id="PTHR30419">
    <property type="entry name" value="HTH-TYPE TRANSCRIPTIONAL REGULATOR YBHD"/>
    <property type="match status" value="1"/>
</dbReference>
<dbReference type="EMBL" id="BMMP01000001">
    <property type="protein sequence ID" value="GGO42459.1"/>
    <property type="molecule type" value="Genomic_DNA"/>
</dbReference>
<keyword evidence="7" id="KW-1185">Reference proteome</keyword>
<keyword evidence="3" id="KW-0238">DNA-binding</keyword>
<dbReference type="CDD" id="cd08436">
    <property type="entry name" value="PBP2_LTTR_like_3"/>
    <property type="match status" value="1"/>
</dbReference>
<evidence type="ECO:0000256" key="1">
    <source>
        <dbReference type="ARBA" id="ARBA00009437"/>
    </source>
</evidence>
<proteinExistence type="inferred from homology"/>
<evidence type="ECO:0000256" key="3">
    <source>
        <dbReference type="ARBA" id="ARBA00023125"/>
    </source>
</evidence>
<evidence type="ECO:0000313" key="7">
    <source>
        <dbReference type="Proteomes" id="UP000631535"/>
    </source>
</evidence>
<dbReference type="SUPFAM" id="SSF53850">
    <property type="entry name" value="Periplasmic binding protein-like II"/>
    <property type="match status" value="1"/>
</dbReference>
<evidence type="ECO:0000256" key="4">
    <source>
        <dbReference type="ARBA" id="ARBA00023163"/>
    </source>
</evidence>
<dbReference type="PROSITE" id="PS50931">
    <property type="entry name" value="HTH_LYSR"/>
    <property type="match status" value="1"/>
</dbReference>
<gene>
    <name evidence="6" type="ORF">GCM10012287_03420</name>
</gene>
<dbReference type="Proteomes" id="UP000631535">
    <property type="component" value="Unassembled WGS sequence"/>
</dbReference>
<dbReference type="InterPro" id="IPR005119">
    <property type="entry name" value="LysR_subst-bd"/>
</dbReference>
<comment type="similarity">
    <text evidence="1">Belongs to the LysR transcriptional regulatory family.</text>
</comment>
<accession>A0ABQ2LRY0</accession>
<feature type="domain" description="HTH lysR-type" evidence="5">
    <location>
        <begin position="1"/>
        <end position="58"/>
    </location>
</feature>
<evidence type="ECO:0000256" key="2">
    <source>
        <dbReference type="ARBA" id="ARBA00023015"/>
    </source>
</evidence>
<reference evidence="7" key="1">
    <citation type="journal article" date="2019" name="Int. J. Syst. Evol. Microbiol.">
        <title>The Global Catalogue of Microorganisms (GCM) 10K type strain sequencing project: providing services to taxonomists for standard genome sequencing and annotation.</title>
        <authorList>
            <consortium name="The Broad Institute Genomics Platform"/>
            <consortium name="The Broad Institute Genome Sequencing Center for Infectious Disease"/>
            <person name="Wu L."/>
            <person name="Ma J."/>
        </authorList>
    </citation>
    <scope>NUCLEOTIDE SEQUENCE [LARGE SCALE GENOMIC DNA]</scope>
    <source>
        <strain evidence="7">CGMCC 4.7178</strain>
    </source>
</reference>
<sequence>MELRHLEYFVTVAEERHFTRAAELLMVSQSGLSASVRALERELGAKLFVRTTRSVELTEAGRALLGEATRTLASVRAAREAVASVQGLLRGTLSVGTEQCIAGVHVPELLARFRTEHPGVEIRLRQTGSAQLAEAVAAGRLDLAFVALCEPPPQGVRLLPLTEEPLVLLCHPGHPLASGGQARWADLKGEALVDFQLDWGVRQLTERTFAAAGVERQVALEVNDVHSMIELVEQGLGVAVVPRHFAHKPPASGLRAVRLTDGPAPSWKVSVALPAGDAASPAARKLCAYLGLAPGADD</sequence>
<dbReference type="RefSeq" id="WP_189035217.1">
    <property type="nucleotide sequence ID" value="NZ_BMMP01000001.1"/>
</dbReference>
<dbReference type="PRINTS" id="PR00039">
    <property type="entry name" value="HTHLYSR"/>
</dbReference>
<dbReference type="SUPFAM" id="SSF46785">
    <property type="entry name" value="Winged helix' DNA-binding domain"/>
    <property type="match status" value="1"/>
</dbReference>
<keyword evidence="2" id="KW-0805">Transcription regulation</keyword>
<evidence type="ECO:0000313" key="6">
    <source>
        <dbReference type="EMBL" id="GGO42459.1"/>
    </source>
</evidence>
<dbReference type="Pfam" id="PF03466">
    <property type="entry name" value="LysR_substrate"/>
    <property type="match status" value="1"/>
</dbReference>
<dbReference type="Gene3D" id="3.40.190.290">
    <property type="match status" value="1"/>
</dbReference>
<dbReference type="InterPro" id="IPR036388">
    <property type="entry name" value="WH-like_DNA-bd_sf"/>
</dbReference>
<name>A0ABQ2LRY0_9ACTN</name>
<keyword evidence="4" id="KW-0804">Transcription</keyword>
<dbReference type="InterPro" id="IPR000847">
    <property type="entry name" value="LysR_HTH_N"/>
</dbReference>
<protein>
    <submittedName>
        <fullName evidence="6">Transcriptional regulator</fullName>
    </submittedName>
</protein>
<dbReference type="Pfam" id="PF00126">
    <property type="entry name" value="HTH_1"/>
    <property type="match status" value="1"/>
</dbReference>
<comment type="caution">
    <text evidence="6">The sequence shown here is derived from an EMBL/GenBank/DDBJ whole genome shotgun (WGS) entry which is preliminary data.</text>
</comment>